<dbReference type="Pfam" id="PF03793">
    <property type="entry name" value="PASTA"/>
    <property type="match status" value="2"/>
</dbReference>
<dbReference type="InterPro" id="IPR050515">
    <property type="entry name" value="Beta-lactam/transpept"/>
</dbReference>
<dbReference type="Gene3D" id="3.40.710.10">
    <property type="entry name" value="DD-peptidase/beta-lactamase superfamily"/>
    <property type="match status" value="1"/>
</dbReference>
<keyword evidence="8" id="KW-1133">Transmembrane helix</keyword>
<dbReference type="GO" id="GO:0008658">
    <property type="term" value="F:penicillin binding"/>
    <property type="evidence" value="ECO:0007669"/>
    <property type="project" value="InterPro"/>
</dbReference>
<evidence type="ECO:0000256" key="1">
    <source>
        <dbReference type="ARBA" id="ARBA00004370"/>
    </source>
</evidence>
<comment type="catalytic activity">
    <reaction evidence="6">
        <text>Preferential cleavage: (Ac)2-L-Lys-D-Ala-|-D-Ala. Also transpeptidation of peptidyl-alanyl moieties that are N-acyl substituents of D-alanine.</text>
        <dbReference type="EC" id="3.4.16.4"/>
    </reaction>
</comment>
<dbReference type="SUPFAM" id="SSF56601">
    <property type="entry name" value="beta-lactamase/transpeptidase-like"/>
    <property type="match status" value="1"/>
</dbReference>
<sequence>MTRPKKTILKRALLLMTVVTLFFLVFTGRVIYIQVGKEVGNQDLHAMAESRWTTSQTIPGERGTIFGRDGDELAEEVQSYTAFAILDENYEGHVENPEETAKKLASYINMEVGDLKELLTRDQFQVELGSGSKYLTLSQKEEIEKLELPGIYFRGEKKRYYPKQVFASHVLGYTSRDMSEAQMGLEASLNDRLSAKDGSLSYQRNVKGIPLLHKNEILTEPKDGEDVYLTLDTQVQTVLEQAMTEVEEEYSPNKMTAIVASAETGEILALSNRPSFNPNEYQSITNYTNYAVSDRFEPGSTMKIFTLAGAMQDKVYNGNETFQSGTYEVNGTTVGDHNQNRGWGEISYDEGLQRSSNVAFAKLAVDKLKPSRFYEYLDAFGFREKTGVDLPGESSSLIAESSALDAATTAFGQGTAVTPIQLVQATTAVANDGEMMKPYVIQKIYNSNSKEYTYEAEPEVVGNPISKETAEKVREKLKTVVSGEHGTGHAYDIEGIEVAGKTGTAQISKPDGPGYISGHNQNIFSFLGMAPADDPKIIVYVAVDRPNLEGHESGSAPVSKIFNPVMKQSLSYLNLSYGEVDEQEVYEEDGIEMKSYSDIPIQEAVKDIQDLGLRPVIIGNGDTVKGQFPEEKEKVIIGEKVFLLSNGQLAMPDMNGWSLRDAKRFSEMLGLKLHHIGSGYVSDQSIEKGVALNEGDFLTIELKDPEQIREENEASKKEEEKEEEEEEPQE</sequence>
<dbReference type="PANTHER" id="PTHR30627">
    <property type="entry name" value="PEPTIDOGLYCAN D,D-TRANSPEPTIDASE"/>
    <property type="match status" value="1"/>
</dbReference>
<dbReference type="Pfam" id="PF00905">
    <property type="entry name" value="Transpeptidase"/>
    <property type="match status" value="1"/>
</dbReference>
<evidence type="ECO:0000256" key="3">
    <source>
        <dbReference type="ARBA" id="ARBA00007171"/>
    </source>
</evidence>
<feature type="domain" description="PASTA" evidence="9">
    <location>
        <begin position="647"/>
        <end position="704"/>
    </location>
</feature>
<dbReference type="OrthoDB" id="9804124at2"/>
<protein>
    <recommendedName>
        <fullName evidence="4">serine-type D-Ala-D-Ala carboxypeptidase</fullName>
        <ecNumber evidence="4">3.4.16.4</ecNumber>
    </recommendedName>
</protein>
<dbReference type="InterPro" id="IPR001460">
    <property type="entry name" value="PCN-bd_Tpept"/>
</dbReference>
<dbReference type="EMBL" id="FONT01000001">
    <property type="protein sequence ID" value="SFE41051.1"/>
    <property type="molecule type" value="Genomic_DNA"/>
</dbReference>
<accession>A0A1I2AAR2</accession>
<dbReference type="CDD" id="cd06575">
    <property type="entry name" value="PASTA_Pbp2x-like_2"/>
    <property type="match status" value="1"/>
</dbReference>
<dbReference type="UniPathway" id="UPA00219"/>
<name>A0A1I2AAR2_9BACI</name>
<evidence type="ECO:0000313" key="11">
    <source>
        <dbReference type="Proteomes" id="UP000199516"/>
    </source>
</evidence>
<comment type="similarity">
    <text evidence="3">Belongs to the transpeptidase family.</text>
</comment>
<dbReference type="STRING" id="930128.SAMN05192532_101758"/>
<dbReference type="PROSITE" id="PS51178">
    <property type="entry name" value="PASTA"/>
    <property type="match status" value="2"/>
</dbReference>
<feature type="compositionally biased region" description="Basic and acidic residues" evidence="7">
    <location>
        <begin position="701"/>
        <end position="719"/>
    </location>
</feature>
<evidence type="ECO:0000313" key="10">
    <source>
        <dbReference type="EMBL" id="SFE41051.1"/>
    </source>
</evidence>
<dbReference type="AlphaFoldDB" id="A0A1I2AAR2"/>
<evidence type="ECO:0000256" key="8">
    <source>
        <dbReference type="SAM" id="Phobius"/>
    </source>
</evidence>
<dbReference type="Pfam" id="PF03717">
    <property type="entry name" value="PBP_dimer"/>
    <property type="match status" value="1"/>
</dbReference>
<reference evidence="10 11" key="1">
    <citation type="submission" date="2016-10" db="EMBL/GenBank/DDBJ databases">
        <authorList>
            <person name="de Groot N.N."/>
        </authorList>
    </citation>
    <scope>NUCLEOTIDE SEQUENCE [LARGE SCALE GENOMIC DNA]</scope>
    <source>
        <strain evidence="10 11">DSM 23995</strain>
    </source>
</reference>
<dbReference type="GO" id="GO:0009002">
    <property type="term" value="F:serine-type D-Ala-D-Ala carboxypeptidase activity"/>
    <property type="evidence" value="ECO:0007669"/>
    <property type="project" value="UniProtKB-EC"/>
</dbReference>
<dbReference type="GO" id="GO:0005886">
    <property type="term" value="C:plasma membrane"/>
    <property type="evidence" value="ECO:0007669"/>
    <property type="project" value="TreeGrafter"/>
</dbReference>
<dbReference type="InterPro" id="IPR012338">
    <property type="entry name" value="Beta-lactam/transpept-like"/>
</dbReference>
<dbReference type="InterPro" id="IPR005543">
    <property type="entry name" value="PASTA_dom"/>
</dbReference>
<dbReference type="SUPFAM" id="SSF56519">
    <property type="entry name" value="Penicillin binding protein dimerisation domain"/>
    <property type="match status" value="1"/>
</dbReference>
<dbReference type="Proteomes" id="UP000199516">
    <property type="component" value="Unassembled WGS sequence"/>
</dbReference>
<feature type="transmembrane region" description="Helical" evidence="8">
    <location>
        <begin position="12"/>
        <end position="32"/>
    </location>
</feature>
<dbReference type="Gene3D" id="3.90.1310.10">
    <property type="entry name" value="Penicillin-binding protein 2a (Domain 2)"/>
    <property type="match status" value="1"/>
</dbReference>
<dbReference type="SMART" id="SM00740">
    <property type="entry name" value="PASTA"/>
    <property type="match status" value="2"/>
</dbReference>
<evidence type="ECO:0000259" key="9">
    <source>
        <dbReference type="PROSITE" id="PS51178"/>
    </source>
</evidence>
<evidence type="ECO:0000256" key="6">
    <source>
        <dbReference type="ARBA" id="ARBA00034000"/>
    </source>
</evidence>
<dbReference type="Gene3D" id="3.30.70.2110">
    <property type="match status" value="1"/>
</dbReference>
<feature type="compositionally biased region" description="Acidic residues" evidence="7">
    <location>
        <begin position="720"/>
        <end position="730"/>
    </location>
</feature>
<evidence type="ECO:0000256" key="2">
    <source>
        <dbReference type="ARBA" id="ARBA00004752"/>
    </source>
</evidence>
<dbReference type="RefSeq" id="WP_091657517.1">
    <property type="nucleotide sequence ID" value="NZ_FONT01000001.1"/>
</dbReference>
<dbReference type="EC" id="3.4.16.4" evidence="4"/>
<evidence type="ECO:0000256" key="5">
    <source>
        <dbReference type="ARBA" id="ARBA00023136"/>
    </source>
</evidence>
<proteinExistence type="inferred from homology"/>
<dbReference type="SUPFAM" id="SSF54184">
    <property type="entry name" value="Penicillin-binding protein 2x (pbp-2x), c-terminal domain"/>
    <property type="match status" value="2"/>
</dbReference>
<dbReference type="InterPro" id="IPR036138">
    <property type="entry name" value="PBP_dimer_sf"/>
</dbReference>
<feature type="domain" description="PASTA" evidence="9">
    <location>
        <begin position="587"/>
        <end position="646"/>
    </location>
</feature>
<keyword evidence="5 8" id="KW-0472">Membrane</keyword>
<organism evidence="10 11">
    <name type="scientific">Alteribacillus iranensis</name>
    <dbReference type="NCBI Taxonomy" id="930128"/>
    <lineage>
        <taxon>Bacteria</taxon>
        <taxon>Bacillati</taxon>
        <taxon>Bacillota</taxon>
        <taxon>Bacilli</taxon>
        <taxon>Bacillales</taxon>
        <taxon>Bacillaceae</taxon>
        <taxon>Alteribacillus</taxon>
    </lineage>
</organism>
<comment type="subcellular location">
    <subcellularLocation>
        <location evidence="1">Membrane</location>
    </subcellularLocation>
</comment>
<feature type="region of interest" description="Disordered" evidence="7">
    <location>
        <begin position="701"/>
        <end position="730"/>
    </location>
</feature>
<evidence type="ECO:0000256" key="7">
    <source>
        <dbReference type="SAM" id="MobiDB-lite"/>
    </source>
</evidence>
<dbReference type="PANTHER" id="PTHR30627:SF26">
    <property type="entry name" value="PENICILLIN-BINDING PROTEIN 2B"/>
    <property type="match status" value="1"/>
</dbReference>
<comment type="pathway">
    <text evidence="2">Cell wall biogenesis; peptidoglycan biosynthesis.</text>
</comment>
<dbReference type="GO" id="GO:0009252">
    <property type="term" value="P:peptidoglycan biosynthetic process"/>
    <property type="evidence" value="ECO:0007669"/>
    <property type="project" value="UniProtKB-UniPathway"/>
</dbReference>
<keyword evidence="8" id="KW-0812">Transmembrane</keyword>
<keyword evidence="11" id="KW-1185">Reference proteome</keyword>
<evidence type="ECO:0000256" key="4">
    <source>
        <dbReference type="ARBA" id="ARBA00012448"/>
    </source>
</evidence>
<dbReference type="GO" id="GO:0071555">
    <property type="term" value="P:cell wall organization"/>
    <property type="evidence" value="ECO:0007669"/>
    <property type="project" value="TreeGrafter"/>
</dbReference>
<dbReference type="CDD" id="cd06576">
    <property type="entry name" value="PASTA_Pbp2x-like_1"/>
    <property type="match status" value="1"/>
</dbReference>
<gene>
    <name evidence="10" type="ORF">SAMN05192532_101758</name>
</gene>
<dbReference type="InterPro" id="IPR005311">
    <property type="entry name" value="PBP_dimer"/>
</dbReference>